<protein>
    <recommendedName>
        <fullName evidence="7">Phosphatidic acid phosphatase type 2/haloperoxidase domain-containing protein</fullName>
    </recommendedName>
</protein>
<feature type="domain" description="Phosphatidic acid phosphatase type 2/haloperoxidase" evidence="7">
    <location>
        <begin position="92"/>
        <end position="235"/>
    </location>
</feature>
<dbReference type="AlphaFoldDB" id="A0ABD0TRI6"/>
<dbReference type="InterPro" id="IPR043216">
    <property type="entry name" value="PAP-like"/>
</dbReference>
<evidence type="ECO:0000313" key="8">
    <source>
        <dbReference type="EMBL" id="KAL0851964.1"/>
    </source>
</evidence>
<evidence type="ECO:0000256" key="1">
    <source>
        <dbReference type="ARBA" id="ARBA00004141"/>
    </source>
</evidence>
<comment type="subcellular location">
    <subcellularLocation>
        <location evidence="1">Membrane</location>
        <topology evidence="1">Multi-pass membrane protein</topology>
    </subcellularLocation>
</comment>
<organism evidence="8 9">
    <name type="scientific">Loxostege sticticalis</name>
    <name type="common">Beet webworm moth</name>
    <dbReference type="NCBI Taxonomy" id="481309"/>
    <lineage>
        <taxon>Eukaryota</taxon>
        <taxon>Metazoa</taxon>
        <taxon>Ecdysozoa</taxon>
        <taxon>Arthropoda</taxon>
        <taxon>Hexapoda</taxon>
        <taxon>Insecta</taxon>
        <taxon>Pterygota</taxon>
        <taxon>Neoptera</taxon>
        <taxon>Endopterygota</taxon>
        <taxon>Lepidoptera</taxon>
        <taxon>Glossata</taxon>
        <taxon>Ditrysia</taxon>
        <taxon>Pyraloidea</taxon>
        <taxon>Crambidae</taxon>
        <taxon>Pyraustinae</taxon>
        <taxon>Loxostege</taxon>
    </lineage>
</organism>
<dbReference type="EMBL" id="JBEDNZ010000001">
    <property type="protein sequence ID" value="KAL0851964.1"/>
    <property type="molecule type" value="Genomic_DNA"/>
</dbReference>
<evidence type="ECO:0000256" key="2">
    <source>
        <dbReference type="ARBA" id="ARBA00008816"/>
    </source>
</evidence>
<comment type="caution">
    <text evidence="8">The sequence shown here is derived from an EMBL/GenBank/DDBJ whole genome shotgun (WGS) entry which is preliminary data.</text>
</comment>
<dbReference type="Pfam" id="PF01569">
    <property type="entry name" value="PAP2"/>
    <property type="match status" value="1"/>
</dbReference>
<feature type="transmembrane region" description="Helical" evidence="6">
    <location>
        <begin position="95"/>
        <end position="115"/>
    </location>
</feature>
<keyword evidence="5 6" id="KW-0472">Membrane</keyword>
<comment type="similarity">
    <text evidence="2">Belongs to the PA-phosphatase related phosphoesterase family.</text>
</comment>
<dbReference type="Gene3D" id="1.20.144.10">
    <property type="entry name" value="Phosphatidic acid phosphatase type 2/haloperoxidase"/>
    <property type="match status" value="1"/>
</dbReference>
<reference evidence="8 9" key="1">
    <citation type="submission" date="2024-06" db="EMBL/GenBank/DDBJ databases">
        <title>A chromosome-level genome assembly of beet webworm, Loxostege sticticalis.</title>
        <authorList>
            <person name="Zhang Y."/>
        </authorList>
    </citation>
    <scope>NUCLEOTIDE SEQUENCE [LARGE SCALE GENOMIC DNA]</scope>
    <source>
        <strain evidence="8">AQ028</strain>
        <tissue evidence="8">Male pupae</tissue>
    </source>
</reference>
<dbReference type="Proteomes" id="UP001549921">
    <property type="component" value="Unassembled WGS sequence"/>
</dbReference>
<name>A0ABD0TRI6_LOXSC</name>
<sequence length="287" mass="32682">MWVELRRIRRRIPNLLLEVSIRVILLMIVCFMQVKVKPFLHHITESELQNYMRPRKDSFVPPWLMVIIIVFVPLIFLSVPYFLTRNPEDTTQALLAWTLGLTINALITEGTKLLVGRPRPDYFFRCFPTGVVSLEQSEGLQCTGNIKDIMEGRKSFPSGHSSFAFCSMGFLSVWLCGRLRVFSCNRGEGLRVVVCLLPLVLATAVAVSRTCDNHHHWEDVLVGSALGFLSAYVCYLLYYNPLESELSGYSYLVTEALEIECNTVDLDVDLSSFTSSKENIKSDQKDR</sequence>
<dbReference type="PANTHER" id="PTHR10165">
    <property type="entry name" value="LIPID PHOSPHATE PHOSPHATASE"/>
    <property type="match status" value="1"/>
</dbReference>
<evidence type="ECO:0000256" key="4">
    <source>
        <dbReference type="ARBA" id="ARBA00022989"/>
    </source>
</evidence>
<evidence type="ECO:0000256" key="5">
    <source>
        <dbReference type="ARBA" id="ARBA00023136"/>
    </source>
</evidence>
<feature type="transmembrane region" description="Helical" evidence="6">
    <location>
        <begin position="220"/>
        <end position="239"/>
    </location>
</feature>
<feature type="transmembrane region" description="Helical" evidence="6">
    <location>
        <begin position="160"/>
        <end position="177"/>
    </location>
</feature>
<keyword evidence="3 6" id="KW-0812">Transmembrane</keyword>
<keyword evidence="4 6" id="KW-1133">Transmembrane helix</keyword>
<feature type="transmembrane region" description="Helical" evidence="6">
    <location>
        <begin position="12"/>
        <end position="34"/>
    </location>
</feature>
<feature type="transmembrane region" description="Helical" evidence="6">
    <location>
        <begin position="63"/>
        <end position="83"/>
    </location>
</feature>
<gene>
    <name evidence="8" type="ORF">ABMA28_000241</name>
</gene>
<accession>A0ABD0TRI6</accession>
<dbReference type="PANTHER" id="PTHR10165:SF35">
    <property type="entry name" value="RE23632P"/>
    <property type="match status" value="1"/>
</dbReference>
<dbReference type="InterPro" id="IPR000326">
    <property type="entry name" value="PAP2/HPO"/>
</dbReference>
<evidence type="ECO:0000256" key="6">
    <source>
        <dbReference type="SAM" id="Phobius"/>
    </source>
</evidence>
<proteinExistence type="inferred from homology"/>
<dbReference type="SMART" id="SM00014">
    <property type="entry name" value="acidPPc"/>
    <property type="match status" value="1"/>
</dbReference>
<feature type="transmembrane region" description="Helical" evidence="6">
    <location>
        <begin position="189"/>
        <end position="208"/>
    </location>
</feature>
<dbReference type="SUPFAM" id="SSF48317">
    <property type="entry name" value="Acid phosphatase/Vanadium-dependent haloperoxidase"/>
    <property type="match status" value="1"/>
</dbReference>
<dbReference type="CDD" id="cd03390">
    <property type="entry name" value="PAP2_containing_1_like"/>
    <property type="match status" value="1"/>
</dbReference>
<dbReference type="GO" id="GO:0016020">
    <property type="term" value="C:membrane"/>
    <property type="evidence" value="ECO:0007669"/>
    <property type="project" value="UniProtKB-SubCell"/>
</dbReference>
<evidence type="ECO:0000259" key="7">
    <source>
        <dbReference type="SMART" id="SM00014"/>
    </source>
</evidence>
<dbReference type="InterPro" id="IPR036938">
    <property type="entry name" value="PAP2/HPO_sf"/>
</dbReference>
<evidence type="ECO:0000256" key="3">
    <source>
        <dbReference type="ARBA" id="ARBA00022692"/>
    </source>
</evidence>
<evidence type="ECO:0000313" key="9">
    <source>
        <dbReference type="Proteomes" id="UP001549921"/>
    </source>
</evidence>